<comment type="subcellular location">
    <subcellularLocation>
        <location evidence="1">Membrane</location>
        <topology evidence="1">Multi-pass membrane protein</topology>
    </subcellularLocation>
</comment>
<evidence type="ECO:0000256" key="6">
    <source>
        <dbReference type="ARBA" id="ARBA00023136"/>
    </source>
</evidence>
<feature type="transmembrane region" description="Helical" evidence="8">
    <location>
        <begin position="61"/>
        <end position="84"/>
    </location>
</feature>
<keyword evidence="4" id="KW-0732">Signal</keyword>
<evidence type="ECO:0000256" key="5">
    <source>
        <dbReference type="ARBA" id="ARBA00022989"/>
    </source>
</evidence>
<keyword evidence="6 8" id="KW-0472">Membrane</keyword>
<accession>A0A8T9BUR2</accession>
<evidence type="ECO:0000313" key="10">
    <source>
        <dbReference type="EMBL" id="TVY58156.1"/>
    </source>
</evidence>
<feature type="non-terminal residue" evidence="10">
    <location>
        <position position="1"/>
    </location>
</feature>
<feature type="region of interest" description="Disordered" evidence="7">
    <location>
        <begin position="696"/>
        <end position="835"/>
    </location>
</feature>
<evidence type="ECO:0000256" key="1">
    <source>
        <dbReference type="ARBA" id="ARBA00004141"/>
    </source>
</evidence>
<evidence type="ECO:0000256" key="4">
    <source>
        <dbReference type="ARBA" id="ARBA00022729"/>
    </source>
</evidence>
<comment type="caution">
    <text evidence="10">The sequence shown here is derived from an EMBL/GenBank/DDBJ whole genome shotgun (WGS) entry which is preliminary data.</text>
</comment>
<dbReference type="Proteomes" id="UP000469558">
    <property type="component" value="Unassembled WGS sequence"/>
</dbReference>
<dbReference type="Pfam" id="PF06011">
    <property type="entry name" value="TRP"/>
    <property type="match status" value="1"/>
</dbReference>
<feature type="transmembrane region" description="Helical" evidence="8">
    <location>
        <begin position="594"/>
        <end position="613"/>
    </location>
</feature>
<evidence type="ECO:0000259" key="9">
    <source>
        <dbReference type="SMART" id="SM01320"/>
    </source>
</evidence>
<gene>
    <name evidence="10" type="primary">FLC2_0</name>
    <name evidence="10" type="ORF">LSUE1_G010223</name>
</gene>
<sequence length="835" mass="90876">KGVIDRRTVSACDAEDTAEGRFTTCTPTSRYINRKAGTTTQNLQRRSGILRYTLAIMRSSILSPFVSLLSFLSLLSGVSAIRLIESKSLNTCQANSSFTASLFNVVFTPENKTITYDIVGVSSVQGNVSFEIEVSAYGYVFITETINPCDVKDMSGLCPMATGQLDINSNLQFSQDVIDQIPAIAYGVPDLDANVKVHINTTASPSTQVACVEANLSNGKTVDQKGVGWTTAVIAGLALVASAVTSGLGHSNTAAHVAANALSLFGYFQAQAIVGLTAVSLPPIVQSWTQNFDWSMGIIQVNFMQSIATWYQKSTGGTPATLLNTLTTTSVQVEKRSVGIGIAKRTADETIQLLTHAHNLHKRTNNAAATTSGTYVVRGIDRVAFRAGMESTNLFLTGLAFFCIFIVFTIIFVALFKGFCELAVRMRWMKTDKFQDFRNGWFTVLKGIMFRMVLIGYPQMTILCLWEFTQVDSPAEVVLAIFFFFGMTGTLAWAAMKVIRIAKRSVAMHKNPAYILYSDPAALNKWGFLYVQFRATAYYYILPVLVYVLVKGMFIAFGQNSGTVQAIALVIIEAAALIAASVVRPWMDKSTNVFNIAICAVNFLNAIFLLVFTDVFNQPGLVTGVMGVIFFIVNAAFSLVLIILVLVGTAYAFIKKNPDTRYQPMGDDRASFIKSQTQLTTELDALGATARGDKAGYKHNLDLDDDNESWSSDSLRNPANMPLPPSTANSGAHYREPPHSPVDPSMPLFPAGGRGAPPNYQDDPRQAYQHGAESRPNSDLPLINNNRGAAPAPYRDNSPASHLSGGYRSQNNTSPAGFRNQNNASPWQRGAGYDH</sequence>
<feature type="transmembrane region" description="Helical" evidence="8">
    <location>
        <begin position="563"/>
        <end position="582"/>
    </location>
</feature>
<feature type="transmembrane region" description="Helical" evidence="8">
    <location>
        <begin position="625"/>
        <end position="654"/>
    </location>
</feature>
<dbReference type="Pfam" id="PF14558">
    <property type="entry name" value="TRP_N"/>
    <property type="match status" value="1"/>
</dbReference>
<feature type="compositionally biased region" description="Polar residues" evidence="7">
    <location>
        <begin position="807"/>
        <end position="826"/>
    </location>
</feature>
<name>A0A8T9BUR2_9HELO</name>
<evidence type="ECO:0000256" key="7">
    <source>
        <dbReference type="SAM" id="MobiDB-lite"/>
    </source>
</evidence>
<dbReference type="EMBL" id="QGMK01002493">
    <property type="protein sequence ID" value="TVY58156.1"/>
    <property type="molecule type" value="Genomic_DNA"/>
</dbReference>
<feature type="transmembrane region" description="Helical" evidence="8">
    <location>
        <begin position="537"/>
        <end position="557"/>
    </location>
</feature>
<dbReference type="SMART" id="SM01320">
    <property type="entry name" value="TRP_N"/>
    <property type="match status" value="1"/>
</dbReference>
<dbReference type="AlphaFoldDB" id="A0A8T9BUR2"/>
<feature type="domain" description="ML-like" evidence="9">
    <location>
        <begin position="82"/>
        <end position="223"/>
    </location>
</feature>
<evidence type="ECO:0000256" key="8">
    <source>
        <dbReference type="SAM" id="Phobius"/>
    </source>
</evidence>
<keyword evidence="3 8" id="KW-0812">Transmembrane</keyword>
<keyword evidence="11" id="KW-1185">Reference proteome</keyword>
<dbReference type="GO" id="GO:0009272">
    <property type="term" value="P:fungal-type cell wall biogenesis"/>
    <property type="evidence" value="ECO:0007669"/>
    <property type="project" value="TreeGrafter"/>
</dbReference>
<dbReference type="OrthoDB" id="5212126at2759"/>
<dbReference type="InterPro" id="IPR032800">
    <property type="entry name" value="TRP_N"/>
</dbReference>
<feature type="transmembrane region" description="Helical" evidence="8">
    <location>
        <begin position="394"/>
        <end position="416"/>
    </location>
</feature>
<feature type="transmembrane region" description="Helical" evidence="8">
    <location>
        <begin position="477"/>
        <end position="496"/>
    </location>
</feature>
<dbReference type="PANTHER" id="PTHR31145">
    <property type="entry name" value="INTEGRAL MEMBRANE PROTEIN (AFU_ORTHOLOGUE AFUA_7G01610)"/>
    <property type="match status" value="1"/>
</dbReference>
<reference evidence="10 11" key="1">
    <citation type="submission" date="2018-05" db="EMBL/GenBank/DDBJ databases">
        <title>Genome sequencing and assembly of the regulated plant pathogen Lachnellula willkommii and related sister species for the development of diagnostic species identification markers.</title>
        <authorList>
            <person name="Giroux E."/>
            <person name="Bilodeau G."/>
        </authorList>
    </citation>
    <scope>NUCLEOTIDE SEQUENCE [LARGE SCALE GENOMIC DNA]</scope>
    <source>
        <strain evidence="10 11">CBS 268.59</strain>
    </source>
</reference>
<comment type="similarity">
    <text evidence="2">Belongs to the transient receptor potential (TRP) ion channel family.</text>
</comment>
<proteinExistence type="inferred from homology"/>
<dbReference type="GO" id="GO:0055085">
    <property type="term" value="P:transmembrane transport"/>
    <property type="evidence" value="ECO:0007669"/>
    <property type="project" value="TreeGrafter"/>
</dbReference>
<evidence type="ECO:0000256" key="2">
    <source>
        <dbReference type="ARBA" id="ARBA00010642"/>
    </source>
</evidence>
<keyword evidence="5 8" id="KW-1133">Transmembrane helix</keyword>
<dbReference type="InterPro" id="IPR010308">
    <property type="entry name" value="TRP_C"/>
</dbReference>
<evidence type="ECO:0000256" key="3">
    <source>
        <dbReference type="ARBA" id="ARBA00022692"/>
    </source>
</evidence>
<evidence type="ECO:0000313" key="11">
    <source>
        <dbReference type="Proteomes" id="UP000469558"/>
    </source>
</evidence>
<feature type="non-terminal residue" evidence="10">
    <location>
        <position position="835"/>
    </location>
</feature>
<organism evidence="10 11">
    <name type="scientific">Lachnellula suecica</name>
    <dbReference type="NCBI Taxonomy" id="602035"/>
    <lineage>
        <taxon>Eukaryota</taxon>
        <taxon>Fungi</taxon>
        <taxon>Dikarya</taxon>
        <taxon>Ascomycota</taxon>
        <taxon>Pezizomycotina</taxon>
        <taxon>Leotiomycetes</taxon>
        <taxon>Helotiales</taxon>
        <taxon>Lachnaceae</taxon>
        <taxon>Lachnellula</taxon>
    </lineage>
</organism>
<dbReference type="PANTHER" id="PTHR31145:SF2">
    <property type="entry name" value="FLAVIN CARRIER PROTEIN 2"/>
    <property type="match status" value="1"/>
</dbReference>
<dbReference type="InterPro" id="IPR040241">
    <property type="entry name" value="TRP_Flc/Pkd2-like"/>
</dbReference>
<feature type="transmembrane region" description="Helical" evidence="8">
    <location>
        <begin position="437"/>
        <end position="457"/>
    </location>
</feature>
<dbReference type="GO" id="GO:0016020">
    <property type="term" value="C:membrane"/>
    <property type="evidence" value="ECO:0007669"/>
    <property type="project" value="UniProtKB-SubCell"/>
</dbReference>
<protein>
    <submittedName>
        <fullName evidence="10">Flavin carrier protein</fullName>
    </submittedName>
</protein>